<feature type="region of interest" description="Disordered" evidence="4">
    <location>
        <begin position="276"/>
        <end position="319"/>
    </location>
</feature>
<dbReference type="GeneID" id="119721070"/>
<feature type="region of interest" description="Disordered" evidence="4">
    <location>
        <begin position="501"/>
        <end position="522"/>
    </location>
</feature>
<dbReference type="Pfam" id="PF25602">
    <property type="entry name" value="WDR47_COR"/>
    <property type="match status" value="1"/>
</dbReference>
<dbReference type="InterPro" id="IPR006594">
    <property type="entry name" value="LisH"/>
</dbReference>
<dbReference type="OMA" id="HICPTPE"/>
<dbReference type="RefSeq" id="XP_038046884.1">
    <property type="nucleotide sequence ID" value="XM_038190956.1"/>
</dbReference>
<feature type="repeat" description="WD" evidence="3">
    <location>
        <begin position="924"/>
        <end position="955"/>
    </location>
</feature>
<keyword evidence="2" id="KW-0677">Repeat</keyword>
<evidence type="ECO:0000256" key="2">
    <source>
        <dbReference type="ARBA" id="ARBA00022737"/>
    </source>
</evidence>
<dbReference type="Proteomes" id="UP000887568">
    <property type="component" value="Unplaced"/>
</dbReference>
<dbReference type="Gene3D" id="2.130.10.10">
    <property type="entry name" value="YVTN repeat-like/Quinoprotein amine dehydrogenase"/>
    <property type="match status" value="2"/>
</dbReference>
<dbReference type="Pfam" id="PF00400">
    <property type="entry name" value="WD40"/>
    <property type="match status" value="5"/>
</dbReference>
<feature type="repeat" description="WD" evidence="3">
    <location>
        <begin position="696"/>
        <end position="726"/>
    </location>
</feature>
<dbReference type="InterPro" id="IPR057749">
    <property type="entry name" value="WDR47_COR"/>
</dbReference>
<feature type="repeat" description="WD" evidence="3">
    <location>
        <begin position="789"/>
        <end position="829"/>
    </location>
</feature>
<name>A0A913Z557_PATMI</name>
<feature type="region of interest" description="Disordered" evidence="4">
    <location>
        <begin position="602"/>
        <end position="631"/>
    </location>
</feature>
<feature type="compositionally biased region" description="Polar residues" evidence="4">
    <location>
        <begin position="310"/>
        <end position="319"/>
    </location>
</feature>
<sequence>MPSSVKVIVKEPDVLKLVLDFLSSRELYMSMRSLERESGVVNGLFSDDALFLRNLILDGQWDDVLEFIQPLESIESFDIKSFRFLVLKHKFLEMLCMKDEDLQHLQMEFSIDEVVSCLNELEPHCPNKEDYSNLCLLLTLPRLTDHAAYKNWNPSNARVQCFQDVYPLVARFLPADKNLEISDHTASKDRLVQLLVKGLVFESCVDFCQQRATAKDVQYSTLQGILTGSDADDADLSLLSWLQSIPPATFSCPFEQKSLDVAVEQISKPSASWTEQIMTPMTPTPSSKQRGYPSPSPTTPILYRNRPWSAGSSRGLSQSLTPTLEAVLLSQGKKKEDSPGQEVNMMSRSMGNVHLSGGMSGSSMNTLAPVAEDVERPPSQSMKLKSPQKTGNQTLPAAQPMTQRSQDPGNSSSDVYAEFVASKALFQQDLERQEKHRQQLQQLLHSEGAAGDAQRLHSNMGSGDSLASQSKLSPDAGVVNNKGNQATPVFLPLHMQQRHPANVHSSTPKTNRFDPTVTPEPEASPVLAKTKFTYPHSYTYNSRGDSTEEAASVDPVRRLETSLGEVLAPGGNLMNVTYLSPSLNHVKGNSDVAADQARPNRFPAQEAERDPRNLPNENPARSLSSLPRDSDRTAPRYVAVTTLEDVQAIRAVAFDPTGSLYAVGANSKTLRICSYPDVSHVTEDEPKQPTVLFKRTRHHKGSIYCVGWSPSGNLIATGSNDKFIKLLRFDPQKCNADGPDIDMTMHDGTVRDLVFQPESTHGTVLVSGGAGDCSIYVTDCGRAQTIHAMAGHSGHVLSLYCWGAHMLVSGSQDNTVRLWDLRTPRCIQVIGTPGSDSGQGTAAATVCVDPSGRLLASGHEDNSCLLYDIHGGRVVQTYQKHKGEVRSMRFSPEALYLMSGSYDGTVLISDLQGDLTKPLPSSVAAEHNDKVIQCRWHPTDFTFLSSSADRTVSLWAPLQH</sequence>
<feature type="compositionally biased region" description="Polar residues" evidence="4">
    <location>
        <begin position="456"/>
        <end position="472"/>
    </location>
</feature>
<dbReference type="SMART" id="SM00668">
    <property type="entry name" value="CTLH"/>
    <property type="match status" value="1"/>
</dbReference>
<dbReference type="InterPro" id="IPR036322">
    <property type="entry name" value="WD40_repeat_dom_sf"/>
</dbReference>
<feature type="region of interest" description="Disordered" evidence="4">
    <location>
        <begin position="448"/>
        <end position="476"/>
    </location>
</feature>
<dbReference type="EnsemblMetazoa" id="XM_038190956.1">
    <property type="protein sequence ID" value="XP_038046884.1"/>
    <property type="gene ID" value="LOC119721070"/>
</dbReference>
<feature type="region of interest" description="Disordered" evidence="4">
    <location>
        <begin position="373"/>
        <end position="414"/>
    </location>
</feature>
<evidence type="ECO:0000313" key="6">
    <source>
        <dbReference type="EnsemblMetazoa" id="XP_038046884.1"/>
    </source>
</evidence>
<dbReference type="PROSITE" id="PS50082">
    <property type="entry name" value="WD_REPEATS_2"/>
    <property type="match status" value="4"/>
</dbReference>
<evidence type="ECO:0000259" key="5">
    <source>
        <dbReference type="PROSITE" id="PS50897"/>
    </source>
</evidence>
<protein>
    <recommendedName>
        <fullName evidence="5">CTLH domain-containing protein</fullName>
    </recommendedName>
</protein>
<accession>A0A913Z557</accession>
<evidence type="ECO:0000256" key="1">
    <source>
        <dbReference type="ARBA" id="ARBA00022574"/>
    </source>
</evidence>
<dbReference type="SMART" id="SM00320">
    <property type="entry name" value="WD40"/>
    <property type="match status" value="7"/>
</dbReference>
<feature type="repeat" description="WD" evidence="3">
    <location>
        <begin position="878"/>
        <end position="912"/>
    </location>
</feature>
<dbReference type="PANTHER" id="PTHR19863:SF5">
    <property type="entry name" value="WD REPEAT-CONTAINING PROTEIN 47"/>
    <property type="match status" value="1"/>
</dbReference>
<proteinExistence type="predicted"/>
<dbReference type="PANTHER" id="PTHR19863">
    <property type="entry name" value="NEMITIN (NEURONAL ENRICHED MAP INTERACTING PROTEIN) HOMOLOG"/>
    <property type="match status" value="1"/>
</dbReference>
<reference evidence="6" key="1">
    <citation type="submission" date="2022-11" db="UniProtKB">
        <authorList>
            <consortium name="EnsemblMetazoa"/>
        </authorList>
    </citation>
    <scope>IDENTIFICATION</scope>
</reference>
<dbReference type="InterPro" id="IPR001680">
    <property type="entry name" value="WD40_rpt"/>
</dbReference>
<dbReference type="PROSITE" id="PS50294">
    <property type="entry name" value="WD_REPEATS_REGION"/>
    <property type="match status" value="4"/>
</dbReference>
<dbReference type="OrthoDB" id="187712at2759"/>
<dbReference type="PROSITE" id="PS50897">
    <property type="entry name" value="CTLH"/>
    <property type="match status" value="1"/>
</dbReference>
<dbReference type="InterPro" id="IPR006595">
    <property type="entry name" value="CTLH_C"/>
</dbReference>
<feature type="domain" description="CTLH" evidence="5">
    <location>
        <begin position="45"/>
        <end position="102"/>
    </location>
</feature>
<dbReference type="AlphaFoldDB" id="A0A913Z557"/>
<dbReference type="CDD" id="cd00200">
    <property type="entry name" value="WD40"/>
    <property type="match status" value="1"/>
</dbReference>
<dbReference type="InterPro" id="IPR015943">
    <property type="entry name" value="WD40/YVTN_repeat-like_dom_sf"/>
</dbReference>
<dbReference type="InterPro" id="IPR040067">
    <property type="entry name" value="WDR47"/>
</dbReference>
<evidence type="ECO:0000313" key="7">
    <source>
        <dbReference type="Proteomes" id="UP000887568"/>
    </source>
</evidence>
<organism evidence="6 7">
    <name type="scientific">Patiria miniata</name>
    <name type="common">Bat star</name>
    <name type="synonym">Asterina miniata</name>
    <dbReference type="NCBI Taxonomy" id="46514"/>
    <lineage>
        <taxon>Eukaryota</taxon>
        <taxon>Metazoa</taxon>
        <taxon>Echinodermata</taxon>
        <taxon>Eleutherozoa</taxon>
        <taxon>Asterozoa</taxon>
        <taxon>Asteroidea</taxon>
        <taxon>Valvatacea</taxon>
        <taxon>Valvatida</taxon>
        <taxon>Asterinidae</taxon>
        <taxon>Patiria</taxon>
    </lineage>
</organism>
<dbReference type="CTD" id="22911"/>
<feature type="compositionally biased region" description="Polar residues" evidence="4">
    <location>
        <begin position="276"/>
        <end position="289"/>
    </location>
</feature>
<evidence type="ECO:0000256" key="3">
    <source>
        <dbReference type="PROSITE-ProRule" id="PRU00221"/>
    </source>
</evidence>
<keyword evidence="7" id="KW-1185">Reference proteome</keyword>
<dbReference type="PROSITE" id="PS50896">
    <property type="entry name" value="LISH"/>
    <property type="match status" value="1"/>
</dbReference>
<keyword evidence="1 3" id="KW-0853">WD repeat</keyword>
<dbReference type="SUPFAM" id="SSF50978">
    <property type="entry name" value="WD40 repeat-like"/>
    <property type="match status" value="1"/>
</dbReference>
<evidence type="ECO:0000256" key="4">
    <source>
        <dbReference type="SAM" id="MobiDB-lite"/>
    </source>
</evidence>
<dbReference type="PROSITE" id="PS00678">
    <property type="entry name" value="WD_REPEATS_1"/>
    <property type="match status" value="1"/>
</dbReference>
<feature type="compositionally biased region" description="Polar residues" evidence="4">
    <location>
        <begin position="378"/>
        <end position="414"/>
    </location>
</feature>
<dbReference type="InterPro" id="IPR019775">
    <property type="entry name" value="WD40_repeat_CS"/>
</dbReference>